<name>A0ABN8PYD5_9CNID</name>
<dbReference type="InterPro" id="IPR002104">
    <property type="entry name" value="Integrase_catalytic"/>
</dbReference>
<reference evidence="3 4" key="1">
    <citation type="submission" date="2022-05" db="EMBL/GenBank/DDBJ databases">
        <authorList>
            <consortium name="Genoscope - CEA"/>
            <person name="William W."/>
        </authorList>
    </citation>
    <scope>NUCLEOTIDE SEQUENCE [LARGE SCALE GENOMIC DNA]</scope>
</reference>
<dbReference type="Pfam" id="PF00589">
    <property type="entry name" value="Phage_integrase"/>
    <property type="match status" value="1"/>
</dbReference>
<comment type="caution">
    <text evidence="3">The sequence shown here is derived from an EMBL/GenBank/DDBJ whole genome shotgun (WGS) entry which is preliminary data.</text>
</comment>
<keyword evidence="1" id="KW-0233">DNA recombination</keyword>
<accession>A0ABN8PYD5</accession>
<feature type="domain" description="Tyr recombinase" evidence="2">
    <location>
        <begin position="22"/>
        <end position="93"/>
    </location>
</feature>
<evidence type="ECO:0000259" key="2">
    <source>
        <dbReference type="Pfam" id="PF00589"/>
    </source>
</evidence>
<proteinExistence type="predicted"/>
<dbReference type="Proteomes" id="UP001159405">
    <property type="component" value="Unassembled WGS sequence"/>
</dbReference>
<dbReference type="Gene3D" id="1.10.443.10">
    <property type="entry name" value="Intergrase catalytic core"/>
    <property type="match status" value="1"/>
</dbReference>
<evidence type="ECO:0000256" key="1">
    <source>
        <dbReference type="ARBA" id="ARBA00023172"/>
    </source>
</evidence>
<dbReference type="EMBL" id="CALNXK010000091">
    <property type="protein sequence ID" value="CAH3151245.1"/>
    <property type="molecule type" value="Genomic_DNA"/>
</dbReference>
<evidence type="ECO:0000313" key="3">
    <source>
        <dbReference type="EMBL" id="CAH3151245.1"/>
    </source>
</evidence>
<keyword evidence="4" id="KW-1185">Reference proteome</keyword>
<gene>
    <name evidence="3" type="ORF">PLOB_00048654</name>
</gene>
<dbReference type="InterPro" id="IPR011010">
    <property type="entry name" value="DNA_brk_join_enz"/>
</dbReference>
<organism evidence="3 4">
    <name type="scientific">Porites lobata</name>
    <dbReference type="NCBI Taxonomy" id="104759"/>
    <lineage>
        <taxon>Eukaryota</taxon>
        <taxon>Metazoa</taxon>
        <taxon>Cnidaria</taxon>
        <taxon>Anthozoa</taxon>
        <taxon>Hexacorallia</taxon>
        <taxon>Scleractinia</taxon>
        <taxon>Fungiina</taxon>
        <taxon>Poritidae</taxon>
        <taxon>Porites</taxon>
    </lineage>
</organism>
<dbReference type="InterPro" id="IPR013762">
    <property type="entry name" value="Integrase-like_cat_sf"/>
</dbReference>
<sequence>MRDSGPFYLTTISKLKGQVWFSRQRMGEHKIGQLMKDMAVKSGLTAATGKKITNHSSRKTCVQKLKNAGVPRDKIIDVTGHRNILSFNSYEGDDENQARELSNIIRGCKQTIDIQQQPANSSPNKDRLPLQASSFSNSFSTINNFTGTVNFHGAFPGFPGLSNMRVPTHQSTEPRRTWKRIRASVLSDSDED</sequence>
<protein>
    <recommendedName>
        <fullName evidence="2">Tyr recombinase domain-containing protein</fullName>
    </recommendedName>
</protein>
<dbReference type="SUPFAM" id="SSF56349">
    <property type="entry name" value="DNA breaking-rejoining enzymes"/>
    <property type="match status" value="1"/>
</dbReference>
<evidence type="ECO:0000313" key="4">
    <source>
        <dbReference type="Proteomes" id="UP001159405"/>
    </source>
</evidence>